<organism evidence="1">
    <name type="scientific">Solanum chacoense</name>
    <name type="common">Chaco potato</name>
    <dbReference type="NCBI Taxonomy" id="4108"/>
    <lineage>
        <taxon>Eukaryota</taxon>
        <taxon>Viridiplantae</taxon>
        <taxon>Streptophyta</taxon>
        <taxon>Embryophyta</taxon>
        <taxon>Tracheophyta</taxon>
        <taxon>Spermatophyta</taxon>
        <taxon>Magnoliopsida</taxon>
        <taxon>eudicotyledons</taxon>
        <taxon>Gunneridae</taxon>
        <taxon>Pentapetalae</taxon>
        <taxon>asterids</taxon>
        <taxon>lamiids</taxon>
        <taxon>Solanales</taxon>
        <taxon>Solanaceae</taxon>
        <taxon>Solanoideae</taxon>
        <taxon>Solaneae</taxon>
        <taxon>Solanum</taxon>
    </lineage>
</organism>
<reference evidence="1" key="1">
    <citation type="submission" date="2015-12" db="EMBL/GenBank/DDBJ databases">
        <title>Gene expression during late stages of embryo sac development: a critical building block for successful pollen-pistil interactions.</title>
        <authorList>
            <person name="Liu Y."/>
            <person name="Joly V."/>
            <person name="Sabar M."/>
            <person name="Matton D.P."/>
        </authorList>
    </citation>
    <scope>NUCLEOTIDE SEQUENCE</scope>
</reference>
<evidence type="ECO:0000313" key="1">
    <source>
        <dbReference type="EMBL" id="JAP08163.1"/>
    </source>
</evidence>
<sequence length="89" mass="10551">MSSSHFVVCFEMVFIKHFQFENLSRLRDSETEFFIPNRIKAAIYDLGFCSLITQFENDIRITTLKVPNDQTPALYNHHFYLSKFVSHID</sequence>
<proteinExistence type="predicted"/>
<dbReference type="EMBL" id="GEDG01037377">
    <property type="protein sequence ID" value="JAP08163.1"/>
    <property type="molecule type" value="Transcribed_RNA"/>
</dbReference>
<dbReference type="AlphaFoldDB" id="A0A0V0GJP2"/>
<protein>
    <submittedName>
        <fullName evidence="1">Putative ovule protein</fullName>
    </submittedName>
</protein>
<name>A0A0V0GJP2_SOLCH</name>
<accession>A0A0V0GJP2</accession>